<protein>
    <submittedName>
        <fullName evidence="2">Uncharacterized protein</fullName>
    </submittedName>
</protein>
<accession>A0A3E0W4U9</accession>
<gene>
    <name evidence="2" type="ORF">B7R21_01505</name>
</gene>
<comment type="caution">
    <text evidence="2">The sequence shown here is derived from an EMBL/GenBank/DDBJ whole genome shotgun (WGS) entry which is preliminary data.</text>
</comment>
<dbReference type="Proteomes" id="UP000256709">
    <property type="component" value="Unassembled WGS sequence"/>
</dbReference>
<dbReference type="EMBL" id="NBXA01000002">
    <property type="protein sequence ID" value="RFA16815.1"/>
    <property type="molecule type" value="Genomic_DNA"/>
</dbReference>
<proteinExistence type="predicted"/>
<dbReference type="AlphaFoldDB" id="A0A3E0W4U9"/>
<feature type="signal peptide" evidence="1">
    <location>
        <begin position="1"/>
        <end position="46"/>
    </location>
</feature>
<sequence length="186" mass="19264">MGFTPTDGELLTSPQTQKGLTRRQVAVGAAWSLPVIALAVAAPAHAASAPVVVPGQPATYPDATFSATTQLFSNPSLKSATSTGFAKTTFTAATEEQEYASYKPGWTFVVSSTAPLTNITFDTSTLSSTGSTIVNGQYVYSWVLNTATISTFVRVKPSAFPQSISFALTDTTAGVVVGEATATVQP</sequence>
<evidence type="ECO:0000313" key="3">
    <source>
        <dbReference type="Proteomes" id="UP000256709"/>
    </source>
</evidence>
<dbReference type="OrthoDB" id="9997671at2"/>
<evidence type="ECO:0000313" key="2">
    <source>
        <dbReference type="EMBL" id="RFA16815.1"/>
    </source>
</evidence>
<feature type="chain" id="PRO_5017683302" evidence="1">
    <location>
        <begin position="47"/>
        <end position="186"/>
    </location>
</feature>
<reference evidence="2 3" key="1">
    <citation type="submission" date="2017-04" db="EMBL/GenBank/DDBJ databases">
        <title>Comparative genome analysis of Subtercola boreus.</title>
        <authorList>
            <person name="Cho Y.-J."/>
            <person name="Cho A."/>
            <person name="Kim O.-S."/>
            <person name="Lee J.-I."/>
        </authorList>
    </citation>
    <scope>NUCLEOTIDE SEQUENCE [LARGE SCALE GENOMIC DNA]</scope>
    <source>
        <strain evidence="2 3">P27444</strain>
    </source>
</reference>
<evidence type="ECO:0000256" key="1">
    <source>
        <dbReference type="SAM" id="SignalP"/>
    </source>
</evidence>
<name>A0A3E0W4U9_9MICO</name>
<keyword evidence="1" id="KW-0732">Signal</keyword>
<organism evidence="2 3">
    <name type="scientific">Subtercola boreus</name>
    <dbReference type="NCBI Taxonomy" id="120213"/>
    <lineage>
        <taxon>Bacteria</taxon>
        <taxon>Bacillati</taxon>
        <taxon>Actinomycetota</taxon>
        <taxon>Actinomycetes</taxon>
        <taxon>Micrococcales</taxon>
        <taxon>Microbacteriaceae</taxon>
        <taxon>Subtercola</taxon>
    </lineage>
</organism>
<dbReference type="RefSeq" id="WP_116281479.1">
    <property type="nucleotide sequence ID" value="NZ_NBXA01000002.1"/>
</dbReference>